<dbReference type="Proteomes" id="UP000184268">
    <property type="component" value="Unassembled WGS sequence"/>
</dbReference>
<accession>A0A1M5ZAW5</accession>
<evidence type="ECO:0000313" key="2">
    <source>
        <dbReference type="Proteomes" id="UP000184268"/>
    </source>
</evidence>
<dbReference type="STRING" id="299255.SAMN02745129_0121"/>
<dbReference type="NCBIfam" id="TIGR02453">
    <property type="entry name" value="TIGR02453 family protein"/>
    <property type="match status" value="1"/>
</dbReference>
<organism evidence="1 2">
    <name type="scientific">Ferrimonas marina</name>
    <dbReference type="NCBI Taxonomy" id="299255"/>
    <lineage>
        <taxon>Bacteria</taxon>
        <taxon>Pseudomonadati</taxon>
        <taxon>Pseudomonadota</taxon>
        <taxon>Gammaproteobacteria</taxon>
        <taxon>Alteromonadales</taxon>
        <taxon>Ferrimonadaceae</taxon>
        <taxon>Ferrimonas</taxon>
    </lineage>
</organism>
<dbReference type="InterPro" id="IPR012808">
    <property type="entry name" value="CHP02453"/>
</dbReference>
<evidence type="ECO:0000313" key="1">
    <source>
        <dbReference type="EMBL" id="SHI21339.1"/>
    </source>
</evidence>
<protein>
    <submittedName>
        <fullName evidence="1">TIGR02453 family protein</fullName>
    </submittedName>
</protein>
<reference evidence="1 2" key="1">
    <citation type="submission" date="2016-11" db="EMBL/GenBank/DDBJ databases">
        <authorList>
            <person name="Jaros S."/>
            <person name="Januszkiewicz K."/>
            <person name="Wedrychowicz H."/>
        </authorList>
    </citation>
    <scope>NUCLEOTIDE SEQUENCE [LARGE SCALE GENOMIC DNA]</scope>
    <source>
        <strain evidence="1 2">DSM 16917</strain>
    </source>
</reference>
<dbReference type="PIRSF" id="PIRSF028451">
    <property type="entry name" value="UCP028451"/>
    <property type="match status" value="1"/>
</dbReference>
<dbReference type="InterPro" id="IPR015996">
    <property type="entry name" value="UCP028451"/>
</dbReference>
<gene>
    <name evidence="1" type="ORF">SAMN02745129_0121</name>
</gene>
<dbReference type="AlphaFoldDB" id="A0A1M5ZAW5"/>
<dbReference type="RefSeq" id="WP_067661343.1">
    <property type="nucleotide sequence ID" value="NZ_FQXG01000010.1"/>
</dbReference>
<dbReference type="EMBL" id="FQXG01000010">
    <property type="protein sequence ID" value="SHI21339.1"/>
    <property type="molecule type" value="Genomic_DNA"/>
</dbReference>
<sequence>MTEGPYFSSASLGFLQTLASHNEREWFNQHKADYEALVRGPALDLIASFAPRLEQFAPRFRAIPKKVGGSLMRPYRDTRFSKDKAPIKLNVGIQFRHDLGKDVHAPGYYLHVQPGQSFLGVGTWRPEPKALAAIREAIDTSPIPWLAARDDGEFITRFELQGDSLIRPPKGYDKDNPMLEDLKRKDFIGVMALSDEQVLGDPLLDLMEEAFTGADPFMRFLCRAMGVPF</sequence>
<keyword evidence="2" id="KW-1185">Reference proteome</keyword>
<dbReference type="PANTHER" id="PTHR36452">
    <property type="entry name" value="CHROMOSOME 12, WHOLE GENOME SHOTGUN SEQUENCE"/>
    <property type="match status" value="1"/>
</dbReference>
<dbReference type="Pfam" id="PF09365">
    <property type="entry name" value="DUF2461"/>
    <property type="match status" value="1"/>
</dbReference>
<dbReference type="OrthoDB" id="9794241at2"/>
<dbReference type="PANTHER" id="PTHR36452:SF1">
    <property type="entry name" value="DUF2461 DOMAIN-CONTAINING PROTEIN"/>
    <property type="match status" value="1"/>
</dbReference>
<proteinExistence type="predicted"/>
<name>A0A1M5ZAW5_9GAMM</name>